<dbReference type="InterPro" id="IPR006029">
    <property type="entry name" value="Neurotrans-gated_channel_TM"/>
</dbReference>
<feature type="transmembrane region" description="Helical" evidence="5">
    <location>
        <begin position="193"/>
        <end position="218"/>
    </location>
</feature>
<keyword evidence="2 5" id="KW-0812">Transmembrane</keyword>
<dbReference type="Pfam" id="PF02932">
    <property type="entry name" value="Neur_chan_memb"/>
    <property type="match status" value="1"/>
</dbReference>
<sequence>MVMPPRRHVVFSVKDVDDPPTNRVIVTHTGQVRYLTYAIYESSCNLDVRYFPFDAQRCELLFTSWSLTVSYLDLQPEPDTAAGVGYFVAHEQWQLVAFEVRREEHSYVCCQRPFAELYYTLRLRRKPLFYLFNIVAPSSVIVVIATVGFFTPSTNEGERKEKVSIGIVTSLSMTMLLVAMSETLPPTSRVVPLLVAYFGLLILLTSVATLVTVLVMGIDARCYRRHPFPRCLRPLLSLLAAVTFVDVSHADGDHADNADKVTSPVGGSTGAKVGDVRRRQKQGRG</sequence>
<proteinExistence type="inferred from homology"/>
<comment type="subcellular location">
    <subcellularLocation>
        <location evidence="1">Membrane</location>
        <topology evidence="1">Multi-pass membrane protein</topology>
    </subcellularLocation>
</comment>
<reference evidence="10" key="1">
    <citation type="submission" date="2025-08" db="UniProtKB">
        <authorList>
            <consortium name="RefSeq"/>
        </authorList>
    </citation>
    <scope>IDENTIFICATION</scope>
</reference>
<dbReference type="GeneID" id="106806433"/>
<feature type="transmembrane region" description="Helical" evidence="5">
    <location>
        <begin position="128"/>
        <end position="151"/>
    </location>
</feature>
<evidence type="ECO:0000313" key="9">
    <source>
        <dbReference type="Proteomes" id="UP000695022"/>
    </source>
</evidence>
<evidence type="ECO:0000259" key="8">
    <source>
        <dbReference type="Pfam" id="PF02932"/>
    </source>
</evidence>
<comment type="similarity">
    <text evidence="5">Belongs to the ligand-gated ion channel (TC 1.A.9) family.</text>
</comment>
<feature type="domain" description="Neurotransmitter-gated ion-channel ligand-binding" evidence="7">
    <location>
        <begin position="21"/>
        <end position="127"/>
    </location>
</feature>
<keyword evidence="4 5" id="KW-0472">Membrane</keyword>
<dbReference type="RefSeq" id="XP_014663848.1">
    <property type="nucleotide sequence ID" value="XM_014808362.1"/>
</dbReference>
<dbReference type="Gene3D" id="1.20.58.390">
    <property type="entry name" value="Neurotransmitter-gated ion-channel transmembrane domain"/>
    <property type="match status" value="1"/>
</dbReference>
<dbReference type="InterPro" id="IPR036719">
    <property type="entry name" value="Neuro-gated_channel_TM_sf"/>
</dbReference>
<dbReference type="SUPFAM" id="SSF63712">
    <property type="entry name" value="Nicotinic receptor ligand binding domain-like"/>
    <property type="match status" value="1"/>
</dbReference>
<keyword evidence="5" id="KW-0813">Transport</keyword>
<evidence type="ECO:0000259" key="7">
    <source>
        <dbReference type="Pfam" id="PF02931"/>
    </source>
</evidence>
<organism evidence="9 10">
    <name type="scientific">Priapulus caudatus</name>
    <name type="common">Priapulid worm</name>
    <dbReference type="NCBI Taxonomy" id="37621"/>
    <lineage>
        <taxon>Eukaryota</taxon>
        <taxon>Metazoa</taxon>
        <taxon>Ecdysozoa</taxon>
        <taxon>Scalidophora</taxon>
        <taxon>Priapulida</taxon>
        <taxon>Priapulimorpha</taxon>
        <taxon>Priapulimorphida</taxon>
        <taxon>Priapulidae</taxon>
        <taxon>Priapulus</taxon>
    </lineage>
</organism>
<keyword evidence="3 5" id="KW-1133">Transmembrane helix</keyword>
<dbReference type="Pfam" id="PF02931">
    <property type="entry name" value="Neur_chan_LBD"/>
    <property type="match status" value="1"/>
</dbReference>
<evidence type="ECO:0000256" key="1">
    <source>
        <dbReference type="ARBA" id="ARBA00004141"/>
    </source>
</evidence>
<feature type="transmembrane region" description="Helical" evidence="5">
    <location>
        <begin position="163"/>
        <end position="181"/>
    </location>
</feature>
<name>A0ABM1DV77_PRICU</name>
<gene>
    <name evidence="10" type="primary">LOC106806433</name>
</gene>
<feature type="region of interest" description="Disordered" evidence="6">
    <location>
        <begin position="255"/>
        <end position="285"/>
    </location>
</feature>
<keyword evidence="5" id="KW-0407">Ion channel</keyword>
<evidence type="ECO:0000256" key="4">
    <source>
        <dbReference type="ARBA" id="ARBA00023136"/>
    </source>
</evidence>
<dbReference type="CDD" id="cd19051">
    <property type="entry name" value="LGIC_TM_cation"/>
    <property type="match status" value="1"/>
</dbReference>
<evidence type="ECO:0000313" key="10">
    <source>
        <dbReference type="RefSeq" id="XP_014663848.1"/>
    </source>
</evidence>
<dbReference type="InterPro" id="IPR006201">
    <property type="entry name" value="Neur_channel"/>
</dbReference>
<dbReference type="PANTHER" id="PTHR18945">
    <property type="entry name" value="NEUROTRANSMITTER GATED ION CHANNEL"/>
    <property type="match status" value="1"/>
</dbReference>
<feature type="domain" description="Neurotransmitter-gated ion-channel transmembrane" evidence="8">
    <location>
        <begin position="134"/>
        <end position="235"/>
    </location>
</feature>
<dbReference type="PRINTS" id="PR00252">
    <property type="entry name" value="NRIONCHANNEL"/>
</dbReference>
<dbReference type="SUPFAM" id="SSF90112">
    <property type="entry name" value="Neurotransmitter-gated ion-channel transmembrane pore"/>
    <property type="match status" value="1"/>
</dbReference>
<evidence type="ECO:0000256" key="2">
    <source>
        <dbReference type="ARBA" id="ARBA00022692"/>
    </source>
</evidence>
<evidence type="ECO:0000256" key="5">
    <source>
        <dbReference type="RuleBase" id="RU000687"/>
    </source>
</evidence>
<dbReference type="Gene3D" id="2.70.170.10">
    <property type="entry name" value="Neurotransmitter-gated ion-channel ligand-binding domain"/>
    <property type="match status" value="1"/>
</dbReference>
<evidence type="ECO:0000256" key="6">
    <source>
        <dbReference type="SAM" id="MobiDB-lite"/>
    </source>
</evidence>
<keyword evidence="9" id="KW-1185">Reference proteome</keyword>
<dbReference type="InterPro" id="IPR018000">
    <property type="entry name" value="Neurotransmitter_ion_chnl_CS"/>
</dbReference>
<protein>
    <submittedName>
        <fullName evidence="10">Acetylcholine receptor subunit alpha-type deg-3-like</fullName>
    </submittedName>
</protein>
<dbReference type="InterPro" id="IPR038050">
    <property type="entry name" value="Neuro_actylchol_rec"/>
</dbReference>
<comment type="caution">
    <text evidence="5">Lacks conserved residue(s) required for the propagation of feature annotation.</text>
</comment>
<dbReference type="PROSITE" id="PS00236">
    <property type="entry name" value="NEUROTR_ION_CHANNEL"/>
    <property type="match status" value="1"/>
</dbReference>
<dbReference type="InterPro" id="IPR036734">
    <property type="entry name" value="Neur_chan_lig-bd_sf"/>
</dbReference>
<evidence type="ECO:0000256" key="3">
    <source>
        <dbReference type="ARBA" id="ARBA00022989"/>
    </source>
</evidence>
<dbReference type="InterPro" id="IPR006202">
    <property type="entry name" value="Neur_chan_lig-bd"/>
</dbReference>
<accession>A0ABM1DV77</accession>
<dbReference type="Proteomes" id="UP000695022">
    <property type="component" value="Unplaced"/>
</dbReference>
<keyword evidence="5" id="KW-0406">Ion transport</keyword>